<dbReference type="PANTHER" id="PTHR30136:SF24">
    <property type="entry name" value="HTH-TYPE TRANSCRIPTIONAL REPRESSOR ALLR"/>
    <property type="match status" value="1"/>
</dbReference>
<dbReference type="PROSITE" id="PS51078">
    <property type="entry name" value="ICLR_ED"/>
    <property type="match status" value="1"/>
</dbReference>
<proteinExistence type="predicted"/>
<dbReference type="InterPro" id="IPR014757">
    <property type="entry name" value="Tscrpt_reg_IclR_C"/>
</dbReference>
<evidence type="ECO:0000256" key="1">
    <source>
        <dbReference type="ARBA" id="ARBA00023015"/>
    </source>
</evidence>
<sequence length="262" mass="29130">MGTVTKALSLLSFFSRERQEIGLTEMTRLTGMNKATVFRMLSELAENGFVEQVGSVRAYRLGPVFLRLASLREAAVPTREVAQNVLNRLSEATGETAHMSTLQGDQLCTLTYSYSVHHGTRVTMEDAEVINFHSTSSGLAVLAYSDPKFTDQILSKPLEQRTPMSETDPRVIREQLTQVRQTGIAENVSGFEKDVHSHACPIFDAQQNCYGAIAVAAPVARMDKVLRDLIRQEVPRAALEMTRLLGGFVPAEIKRKFEKTPR</sequence>
<dbReference type="SUPFAM" id="SSF46785">
    <property type="entry name" value="Winged helix' DNA-binding domain"/>
    <property type="match status" value="1"/>
</dbReference>
<dbReference type="Gene3D" id="3.30.450.40">
    <property type="match status" value="1"/>
</dbReference>
<dbReference type="PANTHER" id="PTHR30136">
    <property type="entry name" value="HELIX-TURN-HELIX TRANSCRIPTIONAL REGULATOR, ICLR FAMILY"/>
    <property type="match status" value="1"/>
</dbReference>
<dbReference type="RefSeq" id="WP_106609745.1">
    <property type="nucleotide sequence ID" value="NZ_PYGJ01000014.1"/>
</dbReference>
<comment type="caution">
    <text evidence="6">The sequence shown here is derived from an EMBL/GenBank/DDBJ whole genome shotgun (WGS) entry which is preliminary data.</text>
</comment>
<dbReference type="InterPro" id="IPR050707">
    <property type="entry name" value="HTH_MetabolicPath_Reg"/>
</dbReference>
<evidence type="ECO:0000256" key="2">
    <source>
        <dbReference type="ARBA" id="ARBA00023125"/>
    </source>
</evidence>
<gene>
    <name evidence="6" type="ORF">CLV88_11496</name>
</gene>
<dbReference type="EMBL" id="PYGJ01000014">
    <property type="protein sequence ID" value="PSL17884.1"/>
    <property type="molecule type" value="Genomic_DNA"/>
</dbReference>
<keyword evidence="1" id="KW-0805">Transcription regulation</keyword>
<evidence type="ECO:0000259" key="5">
    <source>
        <dbReference type="PROSITE" id="PS51078"/>
    </source>
</evidence>
<protein>
    <submittedName>
        <fullName evidence="6">IclR family transcriptional regulator</fullName>
    </submittedName>
</protein>
<dbReference type="Proteomes" id="UP000240418">
    <property type="component" value="Unassembled WGS sequence"/>
</dbReference>
<dbReference type="OrthoDB" id="6811967at2"/>
<keyword evidence="2" id="KW-0238">DNA-binding</keyword>
<dbReference type="GO" id="GO:0003677">
    <property type="term" value="F:DNA binding"/>
    <property type="evidence" value="ECO:0007669"/>
    <property type="project" value="UniProtKB-KW"/>
</dbReference>
<dbReference type="InterPro" id="IPR029016">
    <property type="entry name" value="GAF-like_dom_sf"/>
</dbReference>
<evidence type="ECO:0000256" key="3">
    <source>
        <dbReference type="ARBA" id="ARBA00023163"/>
    </source>
</evidence>
<dbReference type="AlphaFoldDB" id="A0A2P8F835"/>
<evidence type="ECO:0000259" key="4">
    <source>
        <dbReference type="PROSITE" id="PS51077"/>
    </source>
</evidence>
<dbReference type="GO" id="GO:0003700">
    <property type="term" value="F:DNA-binding transcription factor activity"/>
    <property type="evidence" value="ECO:0007669"/>
    <property type="project" value="TreeGrafter"/>
</dbReference>
<dbReference type="SUPFAM" id="SSF55781">
    <property type="entry name" value="GAF domain-like"/>
    <property type="match status" value="1"/>
</dbReference>
<dbReference type="InterPro" id="IPR005471">
    <property type="entry name" value="Tscrpt_reg_IclR_N"/>
</dbReference>
<dbReference type="PROSITE" id="PS51077">
    <property type="entry name" value="HTH_ICLR"/>
    <property type="match status" value="1"/>
</dbReference>
<evidence type="ECO:0000313" key="6">
    <source>
        <dbReference type="EMBL" id="PSL17884.1"/>
    </source>
</evidence>
<organism evidence="6 7">
    <name type="scientific">Shimia abyssi</name>
    <dbReference type="NCBI Taxonomy" id="1662395"/>
    <lineage>
        <taxon>Bacteria</taxon>
        <taxon>Pseudomonadati</taxon>
        <taxon>Pseudomonadota</taxon>
        <taxon>Alphaproteobacteria</taxon>
        <taxon>Rhodobacterales</taxon>
        <taxon>Roseobacteraceae</taxon>
    </lineage>
</organism>
<keyword evidence="7" id="KW-1185">Reference proteome</keyword>
<dbReference type="SMART" id="SM00346">
    <property type="entry name" value="HTH_ICLR"/>
    <property type="match status" value="1"/>
</dbReference>
<feature type="domain" description="IclR-ED" evidence="5">
    <location>
        <begin position="57"/>
        <end position="247"/>
    </location>
</feature>
<name>A0A2P8F835_9RHOB</name>
<feature type="domain" description="HTH iclR-type" evidence="4">
    <location>
        <begin position="1"/>
        <end position="63"/>
    </location>
</feature>
<dbReference type="Pfam" id="PF01614">
    <property type="entry name" value="IclR_C"/>
    <property type="match status" value="1"/>
</dbReference>
<dbReference type="GO" id="GO:0045892">
    <property type="term" value="P:negative regulation of DNA-templated transcription"/>
    <property type="evidence" value="ECO:0007669"/>
    <property type="project" value="TreeGrafter"/>
</dbReference>
<dbReference type="Gene3D" id="1.10.10.10">
    <property type="entry name" value="Winged helix-like DNA-binding domain superfamily/Winged helix DNA-binding domain"/>
    <property type="match status" value="1"/>
</dbReference>
<keyword evidence="3" id="KW-0804">Transcription</keyword>
<accession>A0A2P8F835</accession>
<evidence type="ECO:0000313" key="7">
    <source>
        <dbReference type="Proteomes" id="UP000240418"/>
    </source>
</evidence>
<dbReference type="InterPro" id="IPR036388">
    <property type="entry name" value="WH-like_DNA-bd_sf"/>
</dbReference>
<reference evidence="6 7" key="1">
    <citation type="submission" date="2018-03" db="EMBL/GenBank/DDBJ databases">
        <title>Genomic Encyclopedia of Archaeal and Bacterial Type Strains, Phase II (KMG-II): from individual species to whole genera.</title>
        <authorList>
            <person name="Goeker M."/>
        </authorList>
    </citation>
    <scope>NUCLEOTIDE SEQUENCE [LARGE SCALE GENOMIC DNA]</scope>
    <source>
        <strain evidence="6 7">DSM 100673</strain>
    </source>
</reference>
<dbReference type="InterPro" id="IPR036390">
    <property type="entry name" value="WH_DNA-bd_sf"/>
</dbReference>
<dbReference type="Pfam" id="PF09339">
    <property type="entry name" value="HTH_IclR"/>
    <property type="match status" value="1"/>
</dbReference>